<evidence type="ECO:0000259" key="1">
    <source>
        <dbReference type="PROSITE" id="PS50878"/>
    </source>
</evidence>
<accession>A0AAV2EX91</accession>
<dbReference type="PROSITE" id="PS50878">
    <property type="entry name" value="RT_POL"/>
    <property type="match status" value="1"/>
</dbReference>
<dbReference type="EMBL" id="OZ034818">
    <property type="protein sequence ID" value="CAL1390085.1"/>
    <property type="molecule type" value="Genomic_DNA"/>
</dbReference>
<dbReference type="PANTHER" id="PTHR46890:SF48">
    <property type="entry name" value="RNA-DIRECTED DNA POLYMERASE"/>
    <property type="match status" value="1"/>
</dbReference>
<dbReference type="CDD" id="cd01650">
    <property type="entry name" value="RT_nLTR_like"/>
    <property type="match status" value="1"/>
</dbReference>
<keyword evidence="3" id="KW-1185">Reference proteome</keyword>
<dbReference type="InterPro" id="IPR000477">
    <property type="entry name" value="RT_dom"/>
</dbReference>
<dbReference type="InterPro" id="IPR043502">
    <property type="entry name" value="DNA/RNA_pol_sf"/>
</dbReference>
<dbReference type="InterPro" id="IPR052343">
    <property type="entry name" value="Retrotransposon-Effector_Assoc"/>
</dbReference>
<dbReference type="Proteomes" id="UP001497516">
    <property type="component" value="Chromosome 5"/>
</dbReference>
<name>A0AAV2EX91_9ROSI</name>
<protein>
    <recommendedName>
        <fullName evidence="1">Reverse transcriptase domain-containing protein</fullName>
    </recommendedName>
</protein>
<feature type="domain" description="Reverse transcriptase" evidence="1">
    <location>
        <begin position="38"/>
        <end position="211"/>
    </location>
</feature>
<proteinExistence type="predicted"/>
<organism evidence="2 3">
    <name type="scientific">Linum trigynum</name>
    <dbReference type="NCBI Taxonomy" id="586398"/>
    <lineage>
        <taxon>Eukaryota</taxon>
        <taxon>Viridiplantae</taxon>
        <taxon>Streptophyta</taxon>
        <taxon>Embryophyta</taxon>
        <taxon>Tracheophyta</taxon>
        <taxon>Spermatophyta</taxon>
        <taxon>Magnoliopsida</taxon>
        <taxon>eudicotyledons</taxon>
        <taxon>Gunneridae</taxon>
        <taxon>Pentapetalae</taxon>
        <taxon>rosids</taxon>
        <taxon>fabids</taxon>
        <taxon>Malpighiales</taxon>
        <taxon>Linaceae</taxon>
        <taxon>Linum</taxon>
    </lineage>
</organism>
<dbReference type="SUPFAM" id="SSF56672">
    <property type="entry name" value="DNA/RNA polymerases"/>
    <property type="match status" value="1"/>
</dbReference>
<evidence type="ECO:0000313" key="3">
    <source>
        <dbReference type="Proteomes" id="UP001497516"/>
    </source>
</evidence>
<dbReference type="PANTHER" id="PTHR46890">
    <property type="entry name" value="NON-LTR RETROLELEMENT REVERSE TRANSCRIPTASE-LIKE PROTEIN-RELATED"/>
    <property type="match status" value="1"/>
</dbReference>
<gene>
    <name evidence="2" type="ORF">LTRI10_LOCUS30894</name>
</gene>
<dbReference type="Pfam" id="PF00078">
    <property type="entry name" value="RVT_1"/>
    <property type="match status" value="1"/>
</dbReference>
<evidence type="ECO:0000313" key="2">
    <source>
        <dbReference type="EMBL" id="CAL1390085.1"/>
    </source>
</evidence>
<dbReference type="AlphaFoldDB" id="A0AAV2EX91"/>
<sequence>MVFQIGSSKAPGSDGFTALFFQQYWDVVGHDVCVAVQSFFRSGHLLRAFNHTWLTLIPKVPNVESCAQLRPIGLCQVFYKIISKILATRLGDILPKVISTYQNGFIKDRSIVDNVIISEEVMNYLTNKHGGKERFMALKLDMENAYDRIEWPYLFRVMEKLGFDPRLIALVHTCLSTTTFSVLLNGSSYGYFHPSRGLRQGDPLSPLLLLL</sequence>
<reference evidence="2 3" key="1">
    <citation type="submission" date="2024-04" db="EMBL/GenBank/DDBJ databases">
        <authorList>
            <person name="Fracassetti M."/>
        </authorList>
    </citation>
    <scope>NUCLEOTIDE SEQUENCE [LARGE SCALE GENOMIC DNA]</scope>
</reference>